<gene>
    <name evidence="4" type="ORF">Hsar01_00694</name>
</gene>
<dbReference type="PANTHER" id="PTHR43673">
    <property type="entry name" value="NAD(P)H NITROREDUCTASE YDGI-RELATED"/>
    <property type="match status" value="1"/>
</dbReference>
<keyword evidence="2" id="KW-0560">Oxidoreductase</keyword>
<dbReference type="RefSeq" id="WP_353565636.1">
    <property type="nucleotide sequence ID" value="NZ_BAABRI010000003.1"/>
</dbReference>
<sequence length="209" mass="23446">MEANPPEATTRHEGEEAEILPLLRERWSPYCFSDREIEADKLKSVLEAGRWAPSSYNEQPWAYLMARRSEGEPFEKILSCLVEANQAWAKNVAVLMLSFARKNFSKNGKPNPHHVHDLGGAAAHMTFQASAHGLFVHQMAGIDREKIRQTFDIPDTHEPVTAIAIGYLETAPGPDMAELVERDQSPDRRRSLSGTFFGSVWGEASPLFQ</sequence>
<comment type="caution">
    <text evidence="4">The sequence shown here is derived from an EMBL/GenBank/DDBJ whole genome shotgun (WGS) entry which is preliminary data.</text>
</comment>
<evidence type="ECO:0000256" key="2">
    <source>
        <dbReference type="ARBA" id="ARBA00023002"/>
    </source>
</evidence>
<dbReference type="Pfam" id="PF00881">
    <property type="entry name" value="Nitroreductase"/>
    <property type="match status" value="1"/>
</dbReference>
<reference evidence="4 5" key="1">
    <citation type="submission" date="2024-02" db="EMBL/GenBank/DDBJ databases">
        <title>Haloferula sargassicola NBRC 104335.</title>
        <authorList>
            <person name="Ichikawa N."/>
            <person name="Katano-Makiyama Y."/>
            <person name="Hidaka K."/>
        </authorList>
    </citation>
    <scope>NUCLEOTIDE SEQUENCE [LARGE SCALE GENOMIC DNA]</scope>
    <source>
        <strain evidence="4 5">NBRC 104335</strain>
    </source>
</reference>
<feature type="domain" description="Nitroreductase" evidence="3">
    <location>
        <begin position="23"/>
        <end position="167"/>
    </location>
</feature>
<evidence type="ECO:0000256" key="1">
    <source>
        <dbReference type="ARBA" id="ARBA00007118"/>
    </source>
</evidence>
<comment type="similarity">
    <text evidence="1">Belongs to the nitroreductase family.</text>
</comment>
<keyword evidence="5" id="KW-1185">Reference proteome</keyword>
<dbReference type="Proteomes" id="UP001476282">
    <property type="component" value="Unassembled WGS sequence"/>
</dbReference>
<dbReference type="SUPFAM" id="SSF55469">
    <property type="entry name" value="FMN-dependent nitroreductase-like"/>
    <property type="match status" value="1"/>
</dbReference>
<dbReference type="InterPro" id="IPR000415">
    <property type="entry name" value="Nitroreductase-like"/>
</dbReference>
<protein>
    <recommendedName>
        <fullName evidence="3">Nitroreductase domain-containing protein</fullName>
    </recommendedName>
</protein>
<evidence type="ECO:0000313" key="4">
    <source>
        <dbReference type="EMBL" id="GAA5481485.1"/>
    </source>
</evidence>
<organism evidence="4 5">
    <name type="scientific">Haloferula sargassicola</name>
    <dbReference type="NCBI Taxonomy" id="490096"/>
    <lineage>
        <taxon>Bacteria</taxon>
        <taxon>Pseudomonadati</taxon>
        <taxon>Verrucomicrobiota</taxon>
        <taxon>Verrucomicrobiia</taxon>
        <taxon>Verrucomicrobiales</taxon>
        <taxon>Verrucomicrobiaceae</taxon>
        <taxon>Haloferula</taxon>
    </lineage>
</organism>
<dbReference type="CDD" id="cd02138">
    <property type="entry name" value="TdsD-like"/>
    <property type="match status" value="1"/>
</dbReference>
<evidence type="ECO:0000313" key="5">
    <source>
        <dbReference type="Proteomes" id="UP001476282"/>
    </source>
</evidence>
<dbReference type="PANTHER" id="PTHR43673:SF10">
    <property type="entry name" value="NADH DEHYDROGENASE_NAD(P)H NITROREDUCTASE XCC3605-RELATED"/>
    <property type="match status" value="1"/>
</dbReference>
<evidence type="ECO:0000259" key="3">
    <source>
        <dbReference type="Pfam" id="PF00881"/>
    </source>
</evidence>
<accession>A0ABP9UIK8</accession>
<dbReference type="InterPro" id="IPR029479">
    <property type="entry name" value="Nitroreductase"/>
</dbReference>
<dbReference type="Gene3D" id="3.40.109.10">
    <property type="entry name" value="NADH Oxidase"/>
    <property type="match status" value="1"/>
</dbReference>
<dbReference type="EMBL" id="BAABRI010000003">
    <property type="protein sequence ID" value="GAA5481485.1"/>
    <property type="molecule type" value="Genomic_DNA"/>
</dbReference>
<proteinExistence type="inferred from homology"/>
<name>A0ABP9UIK8_9BACT</name>